<gene>
    <name evidence="1" type="ORF">QJS10_CPB11g01716</name>
</gene>
<sequence length="76" mass="8218">MAAPRHGIGTEVTILKHGGIKESNAANHEAWSITYSSDENHATGGLVEYLVVQEQVLIQSASLTWRTYGRTSSTSC</sequence>
<organism evidence="1 2">
    <name type="scientific">Acorus calamus</name>
    <name type="common">Sweet flag</name>
    <dbReference type="NCBI Taxonomy" id="4465"/>
    <lineage>
        <taxon>Eukaryota</taxon>
        <taxon>Viridiplantae</taxon>
        <taxon>Streptophyta</taxon>
        <taxon>Embryophyta</taxon>
        <taxon>Tracheophyta</taxon>
        <taxon>Spermatophyta</taxon>
        <taxon>Magnoliopsida</taxon>
        <taxon>Liliopsida</taxon>
        <taxon>Acoraceae</taxon>
        <taxon>Acorus</taxon>
    </lineage>
</organism>
<reference evidence="1" key="2">
    <citation type="submission" date="2023-06" db="EMBL/GenBank/DDBJ databases">
        <authorList>
            <person name="Ma L."/>
            <person name="Liu K.-W."/>
            <person name="Li Z."/>
            <person name="Hsiao Y.-Y."/>
            <person name="Qi Y."/>
            <person name="Fu T."/>
            <person name="Tang G."/>
            <person name="Zhang D."/>
            <person name="Sun W.-H."/>
            <person name="Liu D.-K."/>
            <person name="Li Y."/>
            <person name="Chen G.-Z."/>
            <person name="Liu X.-D."/>
            <person name="Liao X.-Y."/>
            <person name="Jiang Y.-T."/>
            <person name="Yu X."/>
            <person name="Hao Y."/>
            <person name="Huang J."/>
            <person name="Zhao X.-W."/>
            <person name="Ke S."/>
            <person name="Chen Y.-Y."/>
            <person name="Wu W.-L."/>
            <person name="Hsu J.-L."/>
            <person name="Lin Y.-F."/>
            <person name="Huang M.-D."/>
            <person name="Li C.-Y."/>
            <person name="Huang L."/>
            <person name="Wang Z.-W."/>
            <person name="Zhao X."/>
            <person name="Zhong W.-Y."/>
            <person name="Peng D.-H."/>
            <person name="Ahmad S."/>
            <person name="Lan S."/>
            <person name="Zhang J.-S."/>
            <person name="Tsai W.-C."/>
            <person name="Van De Peer Y."/>
            <person name="Liu Z.-J."/>
        </authorList>
    </citation>
    <scope>NUCLEOTIDE SEQUENCE</scope>
    <source>
        <strain evidence="1">CP</strain>
        <tissue evidence="1">Leaves</tissue>
    </source>
</reference>
<comment type="caution">
    <text evidence="1">The sequence shown here is derived from an EMBL/GenBank/DDBJ whole genome shotgun (WGS) entry which is preliminary data.</text>
</comment>
<dbReference type="AlphaFoldDB" id="A0AAV9DWD4"/>
<reference evidence="1" key="1">
    <citation type="journal article" date="2023" name="Nat. Commun.">
        <title>Diploid and tetraploid genomes of Acorus and the evolution of monocots.</title>
        <authorList>
            <person name="Ma L."/>
            <person name="Liu K.W."/>
            <person name="Li Z."/>
            <person name="Hsiao Y.Y."/>
            <person name="Qi Y."/>
            <person name="Fu T."/>
            <person name="Tang G.D."/>
            <person name="Zhang D."/>
            <person name="Sun W.H."/>
            <person name="Liu D.K."/>
            <person name="Li Y."/>
            <person name="Chen G.Z."/>
            <person name="Liu X.D."/>
            <person name="Liao X.Y."/>
            <person name="Jiang Y.T."/>
            <person name="Yu X."/>
            <person name="Hao Y."/>
            <person name="Huang J."/>
            <person name="Zhao X.W."/>
            <person name="Ke S."/>
            <person name="Chen Y.Y."/>
            <person name="Wu W.L."/>
            <person name="Hsu J.L."/>
            <person name="Lin Y.F."/>
            <person name="Huang M.D."/>
            <person name="Li C.Y."/>
            <person name="Huang L."/>
            <person name="Wang Z.W."/>
            <person name="Zhao X."/>
            <person name="Zhong W.Y."/>
            <person name="Peng D.H."/>
            <person name="Ahmad S."/>
            <person name="Lan S."/>
            <person name="Zhang J.S."/>
            <person name="Tsai W.C."/>
            <person name="Van de Peer Y."/>
            <person name="Liu Z.J."/>
        </authorList>
    </citation>
    <scope>NUCLEOTIDE SEQUENCE</scope>
    <source>
        <strain evidence="1">CP</strain>
    </source>
</reference>
<evidence type="ECO:0000313" key="2">
    <source>
        <dbReference type="Proteomes" id="UP001180020"/>
    </source>
</evidence>
<dbReference type="EMBL" id="JAUJYO010000011">
    <property type="protein sequence ID" value="KAK1305342.1"/>
    <property type="molecule type" value="Genomic_DNA"/>
</dbReference>
<keyword evidence="2" id="KW-1185">Reference proteome</keyword>
<dbReference type="Proteomes" id="UP001180020">
    <property type="component" value="Unassembled WGS sequence"/>
</dbReference>
<evidence type="ECO:0000313" key="1">
    <source>
        <dbReference type="EMBL" id="KAK1305342.1"/>
    </source>
</evidence>
<protein>
    <submittedName>
        <fullName evidence="1">Uncharacterized protein</fullName>
    </submittedName>
</protein>
<name>A0AAV9DWD4_ACOCL</name>
<accession>A0AAV9DWD4</accession>
<proteinExistence type="predicted"/>